<dbReference type="Pfam" id="PF02625">
    <property type="entry name" value="XdhC_CoxI"/>
    <property type="match status" value="1"/>
</dbReference>
<dbReference type="PANTHER" id="PTHR30388">
    <property type="entry name" value="ALDEHYDE OXIDOREDUCTASE MOLYBDENUM COFACTOR ASSEMBLY PROTEIN"/>
    <property type="match status" value="1"/>
</dbReference>
<name>A0A810Q271_9FIRM</name>
<evidence type="ECO:0000259" key="1">
    <source>
        <dbReference type="Pfam" id="PF02625"/>
    </source>
</evidence>
<dbReference type="AlphaFoldDB" id="A0A810Q271"/>
<sequence>MNQIFAQLFYEMEKHRDTVLVTLIDTAGSAPRKSGSQMLVGASGRLTGTIGGGAVERRSEEMAMALLREKRSAVHDFLLHTAASGGDIGMVCGGDVTAHFQFIPAEDASWQALASALTERLTAHQRGWLVLREDGGCGALLGPEGLLWGNLPKGVEPAPLQTDCVRQDGLFSMPLPIGERALLFGAGHISQALCPLLVTVGFRPVVFDCRPELATRKLFPTAEEIICGDFTSIKDHLTVTEEDFVVIMTNGHVHDFQVEEQILRGPFAYVGVIGSRTKTASVNRRLREAGIPEESIAQIHTPIGTAIRAVTPAEIAVSIAGEMILCRAERRGDKPHGCPMH</sequence>
<dbReference type="InterPro" id="IPR052698">
    <property type="entry name" value="MoCofactor_Util/Proc"/>
</dbReference>
<evidence type="ECO:0008006" key="5">
    <source>
        <dbReference type="Google" id="ProtNLM"/>
    </source>
</evidence>
<dbReference type="PANTHER" id="PTHR30388:SF6">
    <property type="entry name" value="XANTHINE DEHYDROGENASE SUBUNIT A-RELATED"/>
    <property type="match status" value="1"/>
</dbReference>
<evidence type="ECO:0000313" key="3">
    <source>
        <dbReference type="EMBL" id="BCK80347.1"/>
    </source>
</evidence>
<reference evidence="3" key="1">
    <citation type="submission" date="2020-09" db="EMBL/GenBank/DDBJ databases">
        <title>New species isolated from human feces.</title>
        <authorList>
            <person name="Kitahara M."/>
            <person name="Shigeno Y."/>
            <person name="Shime M."/>
            <person name="Matsumoto Y."/>
            <person name="Nakamura S."/>
            <person name="Motooka D."/>
            <person name="Fukuoka S."/>
            <person name="Nishikawa H."/>
            <person name="Benno Y."/>
        </authorList>
    </citation>
    <scope>NUCLEOTIDE SEQUENCE</scope>
    <source>
        <strain evidence="3">MM50</strain>
    </source>
</reference>
<dbReference type="EMBL" id="AP023418">
    <property type="protein sequence ID" value="BCK80347.1"/>
    <property type="molecule type" value="Genomic_DNA"/>
</dbReference>
<feature type="domain" description="XdhC Rossmann" evidence="2">
    <location>
        <begin position="182"/>
        <end position="323"/>
    </location>
</feature>
<gene>
    <name evidence="3" type="ORF">MM50RIKEN_01100</name>
</gene>
<keyword evidence="4" id="KW-1185">Reference proteome</keyword>
<dbReference type="InterPro" id="IPR003777">
    <property type="entry name" value="XdhC_CoxI"/>
</dbReference>
<protein>
    <recommendedName>
        <fullName evidence="5">Xanthine dehydrogenase accessory factor</fullName>
    </recommendedName>
</protein>
<evidence type="ECO:0000259" key="2">
    <source>
        <dbReference type="Pfam" id="PF13478"/>
    </source>
</evidence>
<organism evidence="3 4">
    <name type="scientific">Vescimonas coprocola</name>
    <dbReference type="NCBI Taxonomy" id="2714355"/>
    <lineage>
        <taxon>Bacteria</taxon>
        <taxon>Bacillati</taxon>
        <taxon>Bacillota</taxon>
        <taxon>Clostridia</taxon>
        <taxon>Eubacteriales</taxon>
        <taxon>Oscillospiraceae</taxon>
        <taxon>Vescimonas</taxon>
    </lineage>
</organism>
<proteinExistence type="predicted"/>
<dbReference type="KEGG" id="vcop:MM50RIKEN_01100"/>
<dbReference type="Gene3D" id="3.40.50.720">
    <property type="entry name" value="NAD(P)-binding Rossmann-like Domain"/>
    <property type="match status" value="1"/>
</dbReference>
<dbReference type="RefSeq" id="WP_213541317.1">
    <property type="nucleotide sequence ID" value="NZ_AP023418.1"/>
</dbReference>
<accession>A0A810Q271</accession>
<feature type="domain" description="XdhC- CoxI" evidence="1">
    <location>
        <begin position="13"/>
        <end position="77"/>
    </location>
</feature>
<dbReference type="InterPro" id="IPR027051">
    <property type="entry name" value="XdhC_Rossmann_dom"/>
</dbReference>
<evidence type="ECO:0000313" key="4">
    <source>
        <dbReference type="Proteomes" id="UP000681035"/>
    </source>
</evidence>
<dbReference type="Proteomes" id="UP000681035">
    <property type="component" value="Chromosome"/>
</dbReference>
<dbReference type="Pfam" id="PF13478">
    <property type="entry name" value="XdhC_C"/>
    <property type="match status" value="1"/>
</dbReference>